<sequence>MLYVGIAEVRGTSNNSEMSNRTTDAASIPPPRNNFNAYPSLIKFDNYYDSYCTNGVTVLSEKNVLIGSFYIFEYLFYLSLYIPILIVIRRSPLYQHTSYKLMFAIGITDNICGLVFTFSAGVMSINGINYCDHNEFMLFISHICHGLWGAYTMFIMILALNRSVEMYSNHAAETMWRGSRLHFWMIPVAIWGLLFYSSWDVPPVYNSYYNTWIFEIDFRPGAPPVIDWICFLNSWIVIIVLVALYSFLFYNMRKRSQQSDENQKISAMQKKVFFQTSWICFTVFCVSITFGVASLVRIPPYITSLNTLSLHLTTGSPSVVYLLVNKKIRHGVKALIFESNRIKTSNSRQQNTRTTNSNMFATMKMLMHENAPVQNTHHNKVTIVGVGQVGMACAYSIL</sequence>
<dbReference type="InterPro" id="IPR019425">
    <property type="entry name" value="7TM_GPCR_serpentine_rcpt_Srt"/>
</dbReference>
<dbReference type="Pfam" id="PF10321">
    <property type="entry name" value="7TM_GPCR_Srt"/>
    <property type="match status" value="1"/>
</dbReference>
<reference evidence="2" key="1">
    <citation type="submission" date="2022-01" db="EMBL/GenBank/DDBJ databases">
        <title>Genome Sequence Resource for Two Populations of Ditylenchus destructor, the Migratory Endoparasitic Phytonematode.</title>
        <authorList>
            <person name="Zhang H."/>
            <person name="Lin R."/>
            <person name="Xie B."/>
        </authorList>
    </citation>
    <scope>NUCLEOTIDE SEQUENCE</scope>
    <source>
        <strain evidence="2">BazhouSP</strain>
    </source>
</reference>
<feature type="transmembrane region" description="Helical" evidence="1">
    <location>
        <begin position="69"/>
        <end position="89"/>
    </location>
</feature>
<keyword evidence="1" id="KW-1133">Transmembrane helix</keyword>
<feature type="transmembrane region" description="Helical" evidence="1">
    <location>
        <begin position="181"/>
        <end position="199"/>
    </location>
</feature>
<feature type="transmembrane region" description="Helical" evidence="1">
    <location>
        <begin position="137"/>
        <end position="160"/>
    </location>
</feature>
<dbReference type="EMBL" id="JAKKPZ010000219">
    <property type="protein sequence ID" value="KAI1698422.1"/>
    <property type="molecule type" value="Genomic_DNA"/>
</dbReference>
<dbReference type="AlphaFoldDB" id="A0AAD4MM55"/>
<accession>A0AAD4MM55</accession>
<keyword evidence="3" id="KW-1185">Reference proteome</keyword>
<evidence type="ECO:0000256" key="1">
    <source>
        <dbReference type="SAM" id="Phobius"/>
    </source>
</evidence>
<protein>
    <submittedName>
        <fullName evidence="2">Serpentine type 7TM GPCR chemoreceptor srt domain-containing protein</fullName>
    </submittedName>
</protein>
<dbReference type="InterPro" id="IPR036291">
    <property type="entry name" value="NAD(P)-bd_dom_sf"/>
</dbReference>
<comment type="caution">
    <text evidence="2">The sequence shown here is derived from an EMBL/GenBank/DDBJ whole genome shotgun (WGS) entry which is preliminary data.</text>
</comment>
<dbReference type="Proteomes" id="UP001201812">
    <property type="component" value="Unassembled WGS sequence"/>
</dbReference>
<keyword evidence="1" id="KW-0812">Transmembrane</keyword>
<gene>
    <name evidence="2" type="ORF">DdX_17916</name>
</gene>
<evidence type="ECO:0000313" key="3">
    <source>
        <dbReference type="Proteomes" id="UP001201812"/>
    </source>
</evidence>
<dbReference type="PANTHER" id="PTHR23021">
    <property type="entry name" value="SERPENTINE RECEPTOR, CLASS T"/>
    <property type="match status" value="1"/>
</dbReference>
<feature type="transmembrane region" description="Helical" evidence="1">
    <location>
        <begin position="225"/>
        <end position="251"/>
    </location>
</feature>
<keyword evidence="1" id="KW-0472">Membrane</keyword>
<dbReference type="SUPFAM" id="SSF51735">
    <property type="entry name" value="NAD(P)-binding Rossmann-fold domains"/>
    <property type="match status" value="1"/>
</dbReference>
<dbReference type="PANTHER" id="PTHR23021:SF28">
    <property type="entry name" value="SERPENTINE RECEPTOR, CLASS T-RELATED"/>
    <property type="match status" value="1"/>
</dbReference>
<proteinExistence type="predicted"/>
<feature type="transmembrane region" description="Helical" evidence="1">
    <location>
        <begin position="301"/>
        <end position="324"/>
    </location>
</feature>
<feature type="transmembrane region" description="Helical" evidence="1">
    <location>
        <begin position="101"/>
        <end position="125"/>
    </location>
</feature>
<feature type="transmembrane region" description="Helical" evidence="1">
    <location>
        <begin position="272"/>
        <end position="295"/>
    </location>
</feature>
<dbReference type="Gene3D" id="1.20.1070.10">
    <property type="entry name" value="Rhodopsin 7-helix transmembrane proteins"/>
    <property type="match status" value="1"/>
</dbReference>
<name>A0AAD4MM55_9BILA</name>
<evidence type="ECO:0000313" key="2">
    <source>
        <dbReference type="EMBL" id="KAI1698422.1"/>
    </source>
</evidence>
<organism evidence="2 3">
    <name type="scientific">Ditylenchus destructor</name>
    <dbReference type="NCBI Taxonomy" id="166010"/>
    <lineage>
        <taxon>Eukaryota</taxon>
        <taxon>Metazoa</taxon>
        <taxon>Ecdysozoa</taxon>
        <taxon>Nematoda</taxon>
        <taxon>Chromadorea</taxon>
        <taxon>Rhabditida</taxon>
        <taxon>Tylenchina</taxon>
        <taxon>Tylenchomorpha</taxon>
        <taxon>Sphaerularioidea</taxon>
        <taxon>Anguinidae</taxon>
        <taxon>Anguininae</taxon>
        <taxon>Ditylenchus</taxon>
    </lineage>
</organism>
<dbReference type="SUPFAM" id="SSF81321">
    <property type="entry name" value="Family A G protein-coupled receptor-like"/>
    <property type="match status" value="1"/>
</dbReference>